<evidence type="ECO:0000259" key="6">
    <source>
        <dbReference type="PROSITE" id="PS50893"/>
    </source>
</evidence>
<dbReference type="InterPro" id="IPR050319">
    <property type="entry name" value="ABC_transp_ATP-bind"/>
</dbReference>
<dbReference type="EMBL" id="CP003984">
    <property type="protein sequence ID" value="AII86295.1"/>
    <property type="molecule type" value="Genomic_DNA"/>
</dbReference>
<comment type="similarity">
    <text evidence="2">Belongs to the ABC transporter superfamily.</text>
</comment>
<dbReference type="CDD" id="cd03257">
    <property type="entry name" value="ABC_NikE_OppD_transporters"/>
    <property type="match status" value="2"/>
</dbReference>
<dbReference type="InterPro" id="IPR003439">
    <property type="entry name" value="ABC_transporter-like_ATP-bd"/>
</dbReference>
<dbReference type="NCBIfam" id="NF008453">
    <property type="entry name" value="PRK11308.1"/>
    <property type="match status" value="2"/>
</dbReference>
<organism evidence="7 8">
    <name type="scientific">Planktomarina temperata RCA23</name>
    <dbReference type="NCBI Taxonomy" id="666509"/>
    <lineage>
        <taxon>Bacteria</taxon>
        <taxon>Pseudomonadati</taxon>
        <taxon>Pseudomonadota</taxon>
        <taxon>Alphaproteobacteria</taxon>
        <taxon>Rhodobacterales</taxon>
        <taxon>Paracoccaceae</taxon>
        <taxon>Planktomarina</taxon>
    </lineage>
</organism>
<dbReference type="PROSITE" id="PS50893">
    <property type="entry name" value="ABC_TRANSPORTER_2"/>
    <property type="match status" value="2"/>
</dbReference>
<dbReference type="GO" id="GO:0005886">
    <property type="term" value="C:plasma membrane"/>
    <property type="evidence" value="ECO:0007669"/>
    <property type="project" value="UniProtKB-SubCell"/>
</dbReference>
<name>A0AAN0RHH0_9RHOB</name>
<dbReference type="InterPro" id="IPR003593">
    <property type="entry name" value="AAA+_ATPase"/>
</dbReference>
<dbReference type="InterPro" id="IPR017871">
    <property type="entry name" value="ABC_transporter-like_CS"/>
</dbReference>
<keyword evidence="7" id="KW-0378">Hydrolase</keyword>
<feature type="domain" description="ABC transporter" evidence="6">
    <location>
        <begin position="5"/>
        <end position="250"/>
    </location>
</feature>
<dbReference type="AlphaFoldDB" id="A0AAN0RHH0"/>
<evidence type="ECO:0000256" key="5">
    <source>
        <dbReference type="ARBA" id="ARBA00022840"/>
    </source>
</evidence>
<comment type="subcellular location">
    <subcellularLocation>
        <location evidence="1">Cell inner membrane</location>
        <topology evidence="1">Peripheral membrane protein</topology>
    </subcellularLocation>
</comment>
<dbReference type="PROSITE" id="PS00211">
    <property type="entry name" value="ABC_TRANSPORTER_1"/>
    <property type="match status" value="2"/>
</dbReference>
<proteinExistence type="inferred from homology"/>
<dbReference type="SUPFAM" id="SSF52540">
    <property type="entry name" value="P-loop containing nucleoside triphosphate hydrolases"/>
    <property type="match status" value="2"/>
</dbReference>
<dbReference type="Gene3D" id="3.40.50.300">
    <property type="entry name" value="P-loop containing nucleotide triphosphate hydrolases"/>
    <property type="match status" value="2"/>
</dbReference>
<dbReference type="PANTHER" id="PTHR43776">
    <property type="entry name" value="TRANSPORT ATP-BINDING PROTEIN"/>
    <property type="match status" value="1"/>
</dbReference>
<evidence type="ECO:0000313" key="8">
    <source>
        <dbReference type="Proteomes" id="UP000028680"/>
    </source>
</evidence>
<dbReference type="KEGG" id="ptp:RCA23_c07390"/>
<gene>
    <name evidence="7" type="primary">gsiA2</name>
    <name evidence="7" type="ORF">RCA23_c07390</name>
</gene>
<dbReference type="PANTHER" id="PTHR43776:SF7">
    <property type="entry name" value="D,D-DIPEPTIDE TRANSPORT ATP-BINDING PROTEIN DDPF-RELATED"/>
    <property type="match status" value="1"/>
</dbReference>
<dbReference type="GO" id="GO:0016887">
    <property type="term" value="F:ATP hydrolysis activity"/>
    <property type="evidence" value="ECO:0007669"/>
    <property type="project" value="InterPro"/>
</dbReference>
<evidence type="ECO:0000256" key="2">
    <source>
        <dbReference type="ARBA" id="ARBA00005417"/>
    </source>
</evidence>
<evidence type="ECO:0000256" key="1">
    <source>
        <dbReference type="ARBA" id="ARBA00004417"/>
    </source>
</evidence>
<keyword evidence="3" id="KW-0813">Transport</keyword>
<evidence type="ECO:0000256" key="3">
    <source>
        <dbReference type="ARBA" id="ARBA00022448"/>
    </source>
</evidence>
<keyword evidence="4" id="KW-0547">Nucleotide-binding</keyword>
<dbReference type="Proteomes" id="UP000028680">
    <property type="component" value="Chromosome"/>
</dbReference>
<dbReference type="Pfam" id="PF00005">
    <property type="entry name" value="ABC_tran"/>
    <property type="match status" value="2"/>
</dbReference>
<dbReference type="NCBIfam" id="NF007739">
    <property type="entry name" value="PRK10419.1"/>
    <property type="match status" value="2"/>
</dbReference>
<dbReference type="GO" id="GO:0005524">
    <property type="term" value="F:ATP binding"/>
    <property type="evidence" value="ECO:0007669"/>
    <property type="project" value="UniProtKB-KW"/>
</dbReference>
<accession>A0AAN0RHH0</accession>
<dbReference type="InterPro" id="IPR013563">
    <property type="entry name" value="Oligopep_ABC_C"/>
</dbReference>
<dbReference type="Pfam" id="PF08352">
    <property type="entry name" value="oligo_HPY"/>
    <property type="match status" value="2"/>
</dbReference>
<reference evidence="7 8" key="1">
    <citation type="journal article" date="2014" name="ISME J.">
        <title>Adaptation of an abundant Roseobacter RCA organism to pelagic systems revealed by genomic and transcriptomic analyses.</title>
        <authorList>
            <person name="Voget S."/>
            <person name="Wemheuer B."/>
            <person name="Brinkhoff T."/>
            <person name="Vollmers J."/>
            <person name="Dietrich S."/>
            <person name="Giebel H.A."/>
            <person name="Beardsley C."/>
            <person name="Sardemann C."/>
            <person name="Bakenhus I."/>
            <person name="Billerbeck S."/>
            <person name="Daniel R."/>
            <person name="Simon M."/>
        </authorList>
    </citation>
    <scope>NUCLEOTIDE SEQUENCE [LARGE SCALE GENOMIC DNA]</scope>
    <source>
        <strain evidence="7 8">RCA23</strain>
    </source>
</reference>
<keyword evidence="8" id="KW-1185">Reference proteome</keyword>
<dbReference type="GO" id="GO:0015833">
    <property type="term" value="P:peptide transport"/>
    <property type="evidence" value="ECO:0007669"/>
    <property type="project" value="InterPro"/>
</dbReference>
<protein>
    <submittedName>
        <fullName evidence="7">Glutathione import ATP-binding protein GsiA</fullName>
        <ecNumber evidence="7">3.6.3.-</ecNumber>
    </submittedName>
</protein>
<keyword evidence="5 7" id="KW-0067">ATP-binding</keyword>
<dbReference type="InterPro" id="IPR027417">
    <property type="entry name" value="P-loop_NTPase"/>
</dbReference>
<dbReference type="SMART" id="SM00382">
    <property type="entry name" value="AAA"/>
    <property type="match status" value="2"/>
</dbReference>
<dbReference type="GO" id="GO:0055085">
    <property type="term" value="P:transmembrane transport"/>
    <property type="evidence" value="ECO:0007669"/>
    <property type="project" value="UniProtKB-ARBA"/>
</dbReference>
<evidence type="ECO:0000313" key="7">
    <source>
        <dbReference type="EMBL" id="AII86295.1"/>
    </source>
</evidence>
<sequence length="524" mass="56986">MMSILRIQDLNLSINGTSILEAVSIEISPGQVCGIIGESGSGKSLTAFSVMQLLPDGATSRGTIELDGLNVLDADEASLCAMRGKSVGMVFQEPMTALNPLQTIGQQVAETIRIHERVTKSEALKRAAETLERCELPQDKFPLTRYPHELSGGQRQRVVIAMAIALRPKLLIADEPTTALDVTTQAEILVLLKQLVKKDGMGLMLITHDLAVVTDIADTIVIMNKGKVVERGMAKTLFQTMQHPYTKALFAASAHRPERGTTHEDNVLLSVQNAIRDYPLPRKTPFGKPGVFRAVDQVSFQIKRGECLGLVGESGCGKSTLTRAILGLEDLQGGEVLIAGESVHHSAEARRKMQVVFQDPYGSFNPRHKVGRLIAEPFFSLGRKAMPDEIAEALVSVGLTAADQFKFIHEFSGGQRQRIAIARALIVKPELIILDEAVSALDVSVRAQILDLLTEISKSLGLTYLFITHDLTVVKAIADRVMVMKSGQIIEEGVTANVFAAPQQDYTRKLIASAPHLPELEVVP</sequence>
<evidence type="ECO:0000256" key="4">
    <source>
        <dbReference type="ARBA" id="ARBA00022741"/>
    </source>
</evidence>
<feature type="domain" description="ABC transporter" evidence="6">
    <location>
        <begin position="275"/>
        <end position="511"/>
    </location>
</feature>
<dbReference type="EC" id="3.6.3.-" evidence="7"/>